<dbReference type="GO" id="GO:0051536">
    <property type="term" value="F:iron-sulfur cluster binding"/>
    <property type="evidence" value="ECO:0007669"/>
    <property type="project" value="InterPro"/>
</dbReference>
<dbReference type="InterPro" id="IPR002871">
    <property type="entry name" value="NIF_FeS_clus_asmbl_NifU_N"/>
</dbReference>
<reference evidence="2" key="1">
    <citation type="submission" date="2020-07" db="EMBL/GenBank/DDBJ databases">
        <title>Huge and variable diversity of episymbiotic CPR bacteria and DPANN archaea in groundwater ecosystems.</title>
        <authorList>
            <person name="He C.Y."/>
            <person name="Keren R."/>
            <person name="Whittaker M."/>
            <person name="Farag I.F."/>
            <person name="Doudna J."/>
            <person name="Cate J.H.D."/>
            <person name="Banfield J.F."/>
        </authorList>
    </citation>
    <scope>NUCLEOTIDE SEQUENCE</scope>
    <source>
        <strain evidence="2">NC_groundwater_1296_Ag_S-0.2um_52_80</strain>
    </source>
</reference>
<dbReference type="PANTHER" id="PTHR10093">
    <property type="entry name" value="IRON-SULFUR CLUSTER ASSEMBLY ENZYME NIFU HOMOLOG"/>
    <property type="match status" value="1"/>
</dbReference>
<dbReference type="Gene3D" id="3.90.1010.10">
    <property type="match status" value="1"/>
</dbReference>
<evidence type="ECO:0000259" key="1">
    <source>
        <dbReference type="Pfam" id="PF01592"/>
    </source>
</evidence>
<accession>A0A8T3YM89</accession>
<proteinExistence type="predicted"/>
<dbReference type="EMBL" id="JACQPB010000034">
    <property type="protein sequence ID" value="MBI4210416.1"/>
    <property type="molecule type" value="Genomic_DNA"/>
</dbReference>
<dbReference type="NCBIfam" id="TIGR01994">
    <property type="entry name" value="SUF_scaf_2"/>
    <property type="match status" value="1"/>
</dbReference>
<sequence>MGSSIYTEIILELYKNPLNKGRIEGADIEASGGNPTCGDQVTFTLKVKSGIIEDIKFHGSGCAISVAAESLLGEMVKGRKIQEAKKITDKELFAELGNIIQTRGKCALLGLMVLKIGLEEYEKNSEKRTVVKGIVV</sequence>
<evidence type="ECO:0000313" key="2">
    <source>
        <dbReference type="EMBL" id="MBI4210416.1"/>
    </source>
</evidence>
<protein>
    <submittedName>
        <fullName evidence="2">SUF system NifU family Fe-S cluster assembly protein</fullName>
    </submittedName>
</protein>
<dbReference type="Proteomes" id="UP000732298">
    <property type="component" value="Unassembled WGS sequence"/>
</dbReference>
<comment type="caution">
    <text evidence="2">The sequence shown here is derived from an EMBL/GenBank/DDBJ whole genome shotgun (WGS) entry which is preliminary data.</text>
</comment>
<gene>
    <name evidence="2" type="ORF">HY544_02840</name>
</gene>
<dbReference type="SUPFAM" id="SSF82649">
    <property type="entry name" value="SufE/NifU"/>
    <property type="match status" value="1"/>
</dbReference>
<dbReference type="GO" id="GO:0005506">
    <property type="term" value="F:iron ion binding"/>
    <property type="evidence" value="ECO:0007669"/>
    <property type="project" value="InterPro"/>
</dbReference>
<feature type="domain" description="NIF system FeS cluster assembly NifU N-terminal" evidence="1">
    <location>
        <begin position="6"/>
        <end position="125"/>
    </location>
</feature>
<evidence type="ECO:0000313" key="3">
    <source>
        <dbReference type="Proteomes" id="UP000732298"/>
    </source>
</evidence>
<dbReference type="GO" id="GO:0016226">
    <property type="term" value="P:iron-sulfur cluster assembly"/>
    <property type="evidence" value="ECO:0007669"/>
    <property type="project" value="InterPro"/>
</dbReference>
<dbReference type="Pfam" id="PF01592">
    <property type="entry name" value="NifU_N"/>
    <property type="match status" value="1"/>
</dbReference>
<organism evidence="2 3">
    <name type="scientific">Candidatus Iainarchaeum sp</name>
    <dbReference type="NCBI Taxonomy" id="3101447"/>
    <lineage>
        <taxon>Archaea</taxon>
        <taxon>Candidatus Iainarchaeota</taxon>
        <taxon>Candidatus Iainarchaeia</taxon>
        <taxon>Candidatus Iainarchaeales</taxon>
        <taxon>Candidatus Iainarchaeaceae</taxon>
        <taxon>Candidatus Iainarchaeum</taxon>
    </lineage>
</organism>
<name>A0A8T3YM89_9ARCH</name>
<dbReference type="AlphaFoldDB" id="A0A8T3YM89"/>
<dbReference type="CDD" id="cd06664">
    <property type="entry name" value="IscU_like"/>
    <property type="match status" value="1"/>
</dbReference>